<comment type="caution">
    <text evidence="1">The sequence shown here is derived from an EMBL/GenBank/DDBJ whole genome shotgun (WGS) entry which is preliminary data.</text>
</comment>
<organism evidence="1 2">
    <name type="scientific">Scortum barcoo</name>
    <name type="common">barcoo grunter</name>
    <dbReference type="NCBI Taxonomy" id="214431"/>
    <lineage>
        <taxon>Eukaryota</taxon>
        <taxon>Metazoa</taxon>
        <taxon>Chordata</taxon>
        <taxon>Craniata</taxon>
        <taxon>Vertebrata</taxon>
        <taxon>Euteleostomi</taxon>
        <taxon>Actinopterygii</taxon>
        <taxon>Neopterygii</taxon>
        <taxon>Teleostei</taxon>
        <taxon>Neoteleostei</taxon>
        <taxon>Acanthomorphata</taxon>
        <taxon>Eupercaria</taxon>
        <taxon>Centrarchiformes</taxon>
        <taxon>Terapontoidei</taxon>
        <taxon>Terapontidae</taxon>
        <taxon>Scortum</taxon>
    </lineage>
</organism>
<dbReference type="EMBL" id="CM041545">
    <property type="protein sequence ID" value="KAI3362298.1"/>
    <property type="molecule type" value="Genomic_DNA"/>
</dbReference>
<evidence type="ECO:0000313" key="1">
    <source>
        <dbReference type="EMBL" id="KAI3362298.1"/>
    </source>
</evidence>
<proteinExistence type="predicted"/>
<name>A0ACB8W3E3_9TELE</name>
<accession>A0ACB8W3E3</accession>
<keyword evidence="2" id="KW-1185">Reference proteome</keyword>
<dbReference type="Proteomes" id="UP000831701">
    <property type="component" value="Chromosome 15"/>
</dbReference>
<reference evidence="1" key="1">
    <citation type="submission" date="2022-04" db="EMBL/GenBank/DDBJ databases">
        <title>Jade perch genome.</title>
        <authorList>
            <person name="Chao B."/>
        </authorList>
    </citation>
    <scope>NUCLEOTIDE SEQUENCE</scope>
    <source>
        <strain evidence="1">CB-2022</strain>
    </source>
</reference>
<protein>
    <submittedName>
        <fullName evidence="1">Uncharacterized protein</fullName>
    </submittedName>
</protein>
<evidence type="ECO:0000313" key="2">
    <source>
        <dbReference type="Proteomes" id="UP000831701"/>
    </source>
</evidence>
<gene>
    <name evidence="1" type="ORF">L3Q82_012612</name>
</gene>
<sequence length="2507" mass="288832">MEHIGGGSLEERCNQILRNMEASLTARDRVGIQDFVLLDAYTSESAFLDNLRKRFHENLIYTYIGTLLVSVNPYKDLDIYSKKQMDTYMGVNFFELPPHIYALADNVFRTMQSEFNNHFILISGESGAGKTEASKKILQFYAVSCPSTKLLNNVRDRLLLSNPVLEAFGNAKTLKNDNSSRFGKYMDIQFDHQGGAVGGHILSYLLEKSRVVHQNHGERNFHIFYQLVEGGEEELLLRWLGLERNCQHYSYLVQGDCAKVSSINDKSDWKMVRKALSVIKFSESEIEHLFGIIASVLHLGNVKFEADIRGYASLNNNQEMNWVSKLLGIPTQVLQQGLTHRKIEAKTEEVFSPFSVDHALYARDALAKAIYGRTFNWLVNKINESLANRDSSRKTVIGLLDIYGFEVFNVNSFEQFCINYCNEKLQQLFIELTLKSEQEEYEMEGIEWEPVPYFNNKIICDLVEEKHRGIISLLDEECLRPGEATDLTFLEKMEEKIGGHPHFVTHKLADQKTRKTLERGDFRLLHYAGEVTYCVVGFLDKNNDLLYRNGKEVMRQSKNAIIKHCFPSTEPDSKKRPETVVTQFKSSLVGLTEILTSKEPWYVRCIKPNEAKQPGRFDDVLVRHQVKYLGLMEHLRVRRAGFAYRRKYDIFLQRYKPLCPDTWPNWKGTAAEGVRRLIKHLGYKPDEYKMGRTKIFIRHPRTLFATEDAFQVCKHKLATRIQAKYKGYRVKGNYMKQREAATKIENCWRGLMARKEREKRAWAVKVIKKFIKGFITRNQPACMDNSEYLAYVRQNYLTRLRENLPKTVLEKDSWLTPPPIMQEVSQLLKKIYIRHMVRKYVRGVTPQRKAQLQLKLQTSTMFKGKKENYPFSVCRPFMDTRISSDDINIKVLQMIWHENIKYSVPVVKYDRNGFRPRLRQLIFTQEAAYLVEEAKIKQRIDYSSLKGVSVSNLSDNFLILHVTCDEIKKKGDLVLQCDYLFEALTKLSLIANKQNSIKVVQGRFNNNTDTVGYVDENSRGHCISPLLYETGWIPLQVSSDNGTTFNRVGAWLSVHTGKLDARFKVTLVNSTKWQYYGTPNVGGTLEMTWNTSLVRAERVNIELWGYRETGKSYSDNWQGEWAYLYSLSKDHPNNGTFSFLPKPAENGFSSWELGSLRVSPSTYPDGMWNVQAAWTEDHALAWHLEEKFRQNSEAWALDKCLAWDKLENELPNFLREIIDCPCTLAQARADTGRFHTDYGCDIEKGSVCTYHPGSVHCVRAIQASPMYAAGQQCCYDSTGAQVLTADSIGGSTPDRAHDWGSPPFRKPPRVPGQSHWVYDVLSFYYCCLWSDNCSYYFKHRPSSDCRRYQSPSSGEGIINNYNMVSIFFLFLYDYCSGVKAHFLMFAMPAVVFGDPHFITFDGVSYSFNGKGEYTLVSSEEKHLTIQGRTEPVNGTTIKATKLSAVAMKESHSDVIEVRLASGHNGLEVLQNQKTLSFAEQSWMDLYGVFVFSPASTNVTVMFPSGAGVEVRLREDTMTTTVLLPGEFKNLTLGLLGNTNGDAGDDLMFSNGELVRNHTNPEELFSFGASWAVHNKSALFTYDSEYLLESYYNGPRHDLTFIPVFSAPENPDDPLANQASEICSGEGSQFCRYDILVGRSPRLGNATRASFQSHISLVQDLKPVISCGRLSPPKNGKKEGTTYLEGAKDMGEQNKILSRPIFRRDVSWDPFPNWTQPSRIFAQDFGLPPFLDPSDLDWLDWAKRRLKSFSWPGYTQTPFLPPFVGQHPTALNQKGLRQLTSGVSEIRTGQDSWKINLDVNHFSPEEITITTKDGYLQISGILHLFDFHKLFVIFEKAVYVGNHEERQDEHGLVSRCFTRKYKLPQGVDLQHISSSLSGDGVLSVEAPAPGTSISDPTREIVIPVQIRQTQDGDTGVEYKRIFGRHLRGGTMLGCASSDPLVFGHAAKRDHWKTAKVGFLPNVSCLLRRQRRAAAKCIPGDSAIRAALAEASGARRAWEAPSPTISSFSSPPLQDHACVRDEAVHRDTRPELRPTSHKSRSLDCKTREHIATVKSASLIQEHEQDFELREQMSGYKRMRRQHQKQLIALENRLKAEMDEHRLRLQKELETQANNTYIELERLAKRHAAQTDKEMKSVAAEERRIQQQIVAQQKKELTAFLENQKKEYRLCKDKIKEEMSEDPCTPKEEKQERLSRHKETMQRSQAEEEAHLLAQQRLVYDRSCRALKRRSLVRRHEFEQEQLREELNKKRIQKEMEHALMIRQDESTQDMERRQLQMLQKLRIELMRLQHQTELENQEEYNGRRQRELHRKHSLEQRQQPRNLKTLEMQIKKQFQDTCKVQNKQYKALRNHQLEVSPKGDHKTILKGLKEEQTRKLAVLAEQYEQSINEMMASQAMRLEAEQETECQALKQQLKQEMELLDAYQRKTKSQMETQHEREQQKLEQKVSIRRAHLEQKIEEELAALQKERTERIKHLLERQDREINAFDIESRSLGFGSLGSLDFPKEDNR</sequence>